<feature type="region of interest" description="Disordered" evidence="1">
    <location>
        <begin position="1"/>
        <end position="70"/>
    </location>
</feature>
<evidence type="ECO:0000313" key="3">
    <source>
        <dbReference type="Proteomes" id="UP000327468"/>
    </source>
</evidence>
<organism evidence="2 3">
    <name type="scientific">Pangasianodon hypophthalmus</name>
    <name type="common">Striped catfish</name>
    <name type="synonym">Helicophagus hypophthalmus</name>
    <dbReference type="NCBI Taxonomy" id="310915"/>
    <lineage>
        <taxon>Eukaryota</taxon>
        <taxon>Metazoa</taxon>
        <taxon>Chordata</taxon>
        <taxon>Craniata</taxon>
        <taxon>Vertebrata</taxon>
        <taxon>Euteleostomi</taxon>
        <taxon>Actinopterygii</taxon>
        <taxon>Neopterygii</taxon>
        <taxon>Teleostei</taxon>
        <taxon>Ostariophysi</taxon>
        <taxon>Siluriformes</taxon>
        <taxon>Pangasiidae</taxon>
        <taxon>Pangasianodon</taxon>
    </lineage>
</organism>
<protein>
    <recommendedName>
        <fullName evidence="4">G domain-containing protein</fullName>
    </recommendedName>
</protein>
<dbReference type="PANTHER" id="PTHR14241">
    <property type="entry name" value="INTERFERON-INDUCED PROTEIN 44"/>
    <property type="match status" value="1"/>
</dbReference>
<name>A0A5N5MVC6_PANHP</name>
<dbReference type="GO" id="GO:0006955">
    <property type="term" value="P:immune response"/>
    <property type="evidence" value="ECO:0007669"/>
    <property type="project" value="TreeGrafter"/>
</dbReference>
<reference evidence="2 3" key="1">
    <citation type="submission" date="2019-06" db="EMBL/GenBank/DDBJ databases">
        <title>A chromosome-scale genome assembly of the striped catfish, Pangasianodon hypophthalmus.</title>
        <authorList>
            <person name="Wen M."/>
            <person name="Zahm M."/>
            <person name="Roques C."/>
            <person name="Cabau C."/>
            <person name="Klopp C."/>
            <person name="Donnadieu C."/>
            <person name="Jouanno E."/>
            <person name="Avarre J.-C."/>
            <person name="Campet M."/>
            <person name="Ha T.T.T."/>
            <person name="Dugue R."/>
            <person name="Lampietro C."/>
            <person name="Louis A."/>
            <person name="Herpin A."/>
            <person name="Echchiki A."/>
            <person name="Berthelot C."/>
            <person name="Parey E."/>
            <person name="Roest-Crollius H."/>
            <person name="Braasch I."/>
            <person name="Postlethwait J."/>
            <person name="Bobe J."/>
            <person name="Montfort J."/>
            <person name="Bouchez O."/>
            <person name="Begum T."/>
            <person name="Schartl M."/>
            <person name="Guiguen Y."/>
        </authorList>
    </citation>
    <scope>NUCLEOTIDE SEQUENCE [LARGE SCALE GENOMIC DNA]</scope>
    <source>
        <strain evidence="2 3">Indonesia</strain>
        <tissue evidence="2">Blood</tissue>
    </source>
</reference>
<evidence type="ECO:0008006" key="4">
    <source>
        <dbReference type="Google" id="ProtNLM"/>
    </source>
</evidence>
<accession>A0A5N5MVC6</accession>
<evidence type="ECO:0000313" key="2">
    <source>
        <dbReference type="EMBL" id="KAB5559060.1"/>
    </source>
</evidence>
<sequence>MHTTALNFQRLKEEKKPSQTTFLPVFGESTTSKKDNEQNTGLFTIGKPSDGKPGEKNKDNTSKSTNNNRVVTREFAANFTLLETPWRSVNWTSESREELMEKVQSYKPASEAVSEARVLLLGPVGAGKSSFISSVQSVFSGRVINRAMVGSSASTSFTKKLQSFPIRRSGERSDPTALVLCDIMGIGEGDSTGLSLYDALCVIKGHVLEGHQFVAEQPVTFDTMSIIKKPSLKDKIHCVVFVVDASKINSYAKGLSTTFQQLRQNISSLGVHQVALLTHVDEVCIDTSRDVSQVYKSRSIQQLMVKAGKLLGMATSYIVPVKNYSFQLELDDNTDILLLNAVDHILQYTDLYFKDTAVDYKVTN</sequence>
<dbReference type="PANTHER" id="PTHR14241:SF28">
    <property type="entry name" value="INTERFERON-INDUCED PROTEIN 44-LIKE"/>
    <property type="match status" value="1"/>
</dbReference>
<comment type="caution">
    <text evidence="2">The sequence shown here is derived from an EMBL/GenBank/DDBJ whole genome shotgun (WGS) entry which is preliminary data.</text>
</comment>
<evidence type="ECO:0000256" key="1">
    <source>
        <dbReference type="SAM" id="MobiDB-lite"/>
    </source>
</evidence>
<proteinExistence type="predicted"/>
<dbReference type="EMBL" id="VFJC01000012">
    <property type="protein sequence ID" value="KAB5559060.1"/>
    <property type="molecule type" value="Genomic_DNA"/>
</dbReference>
<dbReference type="AlphaFoldDB" id="A0A5N5MVC6"/>
<dbReference type="Gene3D" id="3.40.50.300">
    <property type="entry name" value="P-loop containing nucleotide triphosphate hydrolases"/>
    <property type="match status" value="1"/>
</dbReference>
<dbReference type="Proteomes" id="UP000327468">
    <property type="component" value="Chromosome 11"/>
</dbReference>
<dbReference type="InterPro" id="IPR027417">
    <property type="entry name" value="P-loop_NTPase"/>
</dbReference>
<keyword evidence="3" id="KW-1185">Reference proteome</keyword>
<gene>
    <name evidence="2" type="ORF">PHYPO_G00024520</name>
</gene>
<dbReference type="SUPFAM" id="SSF52540">
    <property type="entry name" value="P-loop containing nucleoside triphosphate hydrolases"/>
    <property type="match status" value="1"/>
</dbReference>
<feature type="compositionally biased region" description="Basic and acidic residues" evidence="1">
    <location>
        <begin position="49"/>
        <end position="61"/>
    </location>
</feature>